<evidence type="ECO:0000313" key="1">
    <source>
        <dbReference type="EMBL" id="AET00948.1"/>
    </source>
</evidence>
<reference evidence="1 3" key="2">
    <citation type="journal article" date="2014" name="BMC Genomics">
        <title>An improved genome release (version Mt4.0) for the model legume Medicago truncatula.</title>
        <authorList>
            <person name="Tang H."/>
            <person name="Krishnakumar V."/>
            <person name="Bidwell S."/>
            <person name="Rosen B."/>
            <person name="Chan A."/>
            <person name="Zhou S."/>
            <person name="Gentzbittel L."/>
            <person name="Childs K.L."/>
            <person name="Yandell M."/>
            <person name="Gundlach H."/>
            <person name="Mayer K.F."/>
            <person name="Schwartz D.C."/>
            <person name="Town C.D."/>
        </authorList>
    </citation>
    <scope>GENOME REANNOTATION</scope>
    <source>
        <strain evidence="2 3">cv. Jemalong A17</strain>
    </source>
</reference>
<dbReference type="Proteomes" id="UP000002051">
    <property type="component" value="Chromosome 5"/>
</dbReference>
<dbReference type="PaxDb" id="3880-AET00948"/>
<evidence type="ECO:0000313" key="3">
    <source>
        <dbReference type="Proteomes" id="UP000002051"/>
    </source>
</evidence>
<organism evidence="1 3">
    <name type="scientific">Medicago truncatula</name>
    <name type="common">Barrel medic</name>
    <name type="synonym">Medicago tribuloides</name>
    <dbReference type="NCBI Taxonomy" id="3880"/>
    <lineage>
        <taxon>Eukaryota</taxon>
        <taxon>Viridiplantae</taxon>
        <taxon>Streptophyta</taxon>
        <taxon>Embryophyta</taxon>
        <taxon>Tracheophyta</taxon>
        <taxon>Spermatophyta</taxon>
        <taxon>Magnoliopsida</taxon>
        <taxon>eudicotyledons</taxon>
        <taxon>Gunneridae</taxon>
        <taxon>Pentapetalae</taxon>
        <taxon>rosids</taxon>
        <taxon>fabids</taxon>
        <taxon>Fabales</taxon>
        <taxon>Fabaceae</taxon>
        <taxon>Papilionoideae</taxon>
        <taxon>50 kb inversion clade</taxon>
        <taxon>NPAAA clade</taxon>
        <taxon>Hologalegina</taxon>
        <taxon>IRL clade</taxon>
        <taxon>Trifolieae</taxon>
        <taxon>Medicago</taxon>
    </lineage>
</organism>
<dbReference type="HOGENOM" id="CLU_2945227_0_0_1"/>
<dbReference type="EnsemblPlants" id="AET00948">
    <property type="protein sequence ID" value="AET00948"/>
    <property type="gene ID" value="MTR_5g097730"/>
</dbReference>
<sequence>MKKNKTTFVCVEWHKLDVMESWTKIFTVGPLPCLDYPVGAGKKGDLFFRKKDGGFKFPND</sequence>
<proteinExistence type="predicted"/>
<keyword evidence="3" id="KW-1185">Reference proteome</keyword>
<gene>
    <name evidence="1" type="ordered locus">MTR_5g097730</name>
</gene>
<reference evidence="1 3" key="1">
    <citation type="journal article" date="2011" name="Nature">
        <title>The Medicago genome provides insight into the evolution of rhizobial symbioses.</title>
        <authorList>
            <person name="Young N.D."/>
            <person name="Debelle F."/>
            <person name="Oldroyd G.E."/>
            <person name="Geurts R."/>
            <person name="Cannon S.B."/>
            <person name="Udvardi M.K."/>
            <person name="Benedito V.A."/>
            <person name="Mayer K.F."/>
            <person name="Gouzy J."/>
            <person name="Schoof H."/>
            <person name="Van de Peer Y."/>
            <person name="Proost S."/>
            <person name="Cook D.R."/>
            <person name="Meyers B.C."/>
            <person name="Spannagl M."/>
            <person name="Cheung F."/>
            <person name="De Mita S."/>
            <person name="Krishnakumar V."/>
            <person name="Gundlach H."/>
            <person name="Zhou S."/>
            <person name="Mudge J."/>
            <person name="Bharti A.K."/>
            <person name="Murray J.D."/>
            <person name="Naoumkina M.A."/>
            <person name="Rosen B."/>
            <person name="Silverstein K.A."/>
            <person name="Tang H."/>
            <person name="Rombauts S."/>
            <person name="Zhao P.X."/>
            <person name="Zhou P."/>
            <person name="Barbe V."/>
            <person name="Bardou P."/>
            <person name="Bechner M."/>
            <person name="Bellec A."/>
            <person name="Berger A."/>
            <person name="Berges H."/>
            <person name="Bidwell S."/>
            <person name="Bisseling T."/>
            <person name="Choisne N."/>
            <person name="Couloux A."/>
            <person name="Denny R."/>
            <person name="Deshpande S."/>
            <person name="Dai X."/>
            <person name="Doyle J.J."/>
            <person name="Dudez A.M."/>
            <person name="Farmer A.D."/>
            <person name="Fouteau S."/>
            <person name="Franken C."/>
            <person name="Gibelin C."/>
            <person name="Gish J."/>
            <person name="Goldstein S."/>
            <person name="Gonzalez A.J."/>
            <person name="Green P.J."/>
            <person name="Hallab A."/>
            <person name="Hartog M."/>
            <person name="Hua A."/>
            <person name="Humphray S.J."/>
            <person name="Jeong D.H."/>
            <person name="Jing Y."/>
            <person name="Jocker A."/>
            <person name="Kenton S.M."/>
            <person name="Kim D.J."/>
            <person name="Klee K."/>
            <person name="Lai H."/>
            <person name="Lang C."/>
            <person name="Lin S."/>
            <person name="Macmil S.L."/>
            <person name="Magdelenat G."/>
            <person name="Matthews L."/>
            <person name="McCorrison J."/>
            <person name="Monaghan E.L."/>
            <person name="Mun J.H."/>
            <person name="Najar F.Z."/>
            <person name="Nicholson C."/>
            <person name="Noirot C."/>
            <person name="O'Bleness M."/>
            <person name="Paule C.R."/>
            <person name="Poulain J."/>
            <person name="Prion F."/>
            <person name="Qin B."/>
            <person name="Qu C."/>
            <person name="Retzel E.F."/>
            <person name="Riddle C."/>
            <person name="Sallet E."/>
            <person name="Samain S."/>
            <person name="Samson N."/>
            <person name="Sanders I."/>
            <person name="Saurat O."/>
            <person name="Scarpelli C."/>
            <person name="Schiex T."/>
            <person name="Segurens B."/>
            <person name="Severin A.J."/>
            <person name="Sherrier D.J."/>
            <person name="Shi R."/>
            <person name="Sims S."/>
            <person name="Singer S.R."/>
            <person name="Sinharoy S."/>
            <person name="Sterck L."/>
            <person name="Viollet A."/>
            <person name="Wang B.B."/>
            <person name="Wang K."/>
            <person name="Wang M."/>
            <person name="Wang X."/>
            <person name="Warfsmann J."/>
            <person name="Weissenbach J."/>
            <person name="White D.D."/>
            <person name="White J.D."/>
            <person name="Wiley G.B."/>
            <person name="Wincker P."/>
            <person name="Xing Y."/>
            <person name="Yang L."/>
            <person name="Yao Z."/>
            <person name="Ying F."/>
            <person name="Zhai J."/>
            <person name="Zhou L."/>
            <person name="Zuber A."/>
            <person name="Denarie J."/>
            <person name="Dixon R.A."/>
            <person name="May G.D."/>
            <person name="Schwartz D.C."/>
            <person name="Rogers J."/>
            <person name="Quetier F."/>
            <person name="Town C.D."/>
            <person name="Roe B.A."/>
        </authorList>
    </citation>
    <scope>NUCLEOTIDE SEQUENCE [LARGE SCALE GENOMIC DNA]</scope>
    <source>
        <strain evidence="1">A17</strain>
        <strain evidence="2 3">cv. Jemalong A17</strain>
    </source>
</reference>
<name>G7K4X5_MEDTR</name>
<reference evidence="2" key="3">
    <citation type="submission" date="2015-04" db="UniProtKB">
        <authorList>
            <consortium name="EnsemblPlants"/>
        </authorList>
    </citation>
    <scope>IDENTIFICATION</scope>
    <source>
        <strain evidence="2">cv. Jemalong A17</strain>
    </source>
</reference>
<evidence type="ECO:0000313" key="2">
    <source>
        <dbReference type="EnsemblPlants" id="AET00948"/>
    </source>
</evidence>
<dbReference type="EMBL" id="CM001221">
    <property type="protein sequence ID" value="AET00948.1"/>
    <property type="molecule type" value="Genomic_DNA"/>
</dbReference>
<accession>G7K4X5</accession>
<dbReference type="AlphaFoldDB" id="G7K4X5"/>
<protein>
    <submittedName>
        <fullName evidence="1 2">Uncharacterized protein</fullName>
    </submittedName>
</protein>